<comment type="caution">
    <text evidence="1">The sequence shown here is derived from an EMBL/GenBank/DDBJ whole genome shotgun (WGS) entry which is preliminary data.</text>
</comment>
<accession>A0ABD0LJB8</accession>
<name>A0ABD0LJB8_9CAEN</name>
<proteinExistence type="predicted"/>
<gene>
    <name evidence="1" type="ORF">BaRGS_00009463</name>
</gene>
<evidence type="ECO:0000313" key="2">
    <source>
        <dbReference type="Proteomes" id="UP001519460"/>
    </source>
</evidence>
<dbReference type="EMBL" id="JACVVK020000045">
    <property type="protein sequence ID" value="KAK7499203.1"/>
    <property type="molecule type" value="Genomic_DNA"/>
</dbReference>
<dbReference type="AlphaFoldDB" id="A0ABD0LJB8"/>
<reference evidence="1 2" key="1">
    <citation type="journal article" date="2023" name="Sci. Data">
        <title>Genome assembly of the Korean intertidal mud-creeper Batillaria attramentaria.</title>
        <authorList>
            <person name="Patra A.K."/>
            <person name="Ho P.T."/>
            <person name="Jun S."/>
            <person name="Lee S.J."/>
            <person name="Kim Y."/>
            <person name="Won Y.J."/>
        </authorList>
    </citation>
    <scope>NUCLEOTIDE SEQUENCE [LARGE SCALE GENOMIC DNA]</scope>
    <source>
        <strain evidence="1">Wonlab-2016</strain>
    </source>
</reference>
<keyword evidence="2" id="KW-1185">Reference proteome</keyword>
<protein>
    <submittedName>
        <fullName evidence="1">Uncharacterized protein</fullName>
    </submittedName>
</protein>
<organism evidence="1 2">
    <name type="scientific">Batillaria attramentaria</name>
    <dbReference type="NCBI Taxonomy" id="370345"/>
    <lineage>
        <taxon>Eukaryota</taxon>
        <taxon>Metazoa</taxon>
        <taxon>Spiralia</taxon>
        <taxon>Lophotrochozoa</taxon>
        <taxon>Mollusca</taxon>
        <taxon>Gastropoda</taxon>
        <taxon>Caenogastropoda</taxon>
        <taxon>Sorbeoconcha</taxon>
        <taxon>Cerithioidea</taxon>
        <taxon>Batillariidae</taxon>
        <taxon>Batillaria</taxon>
    </lineage>
</organism>
<dbReference type="Proteomes" id="UP001519460">
    <property type="component" value="Unassembled WGS sequence"/>
</dbReference>
<evidence type="ECO:0000313" key="1">
    <source>
        <dbReference type="EMBL" id="KAK7499203.1"/>
    </source>
</evidence>
<sequence length="271" mass="28920">MKSTRTVPGMSKNTDNTTSAHILFWISGSDARCDSAGGNCQTDSIRCSGSYRSGLCSGPTNRRCCIPSSGSDSRCTSRGGTCQDSSRTCGGYYKSGLCSGPATRRCCHPTSGEGPCSRRHSFLACQVFRSSNVRAAQRHPSGVSDNAYAYNNLRDMCSPGGKAARSSYSCNVCRSGTPGGSVCLSIALLEYLVELQDSGTVIINELAGACHSCMSRHYSGLAVDLHKKDFNGRDRTADYMRRCRNNGGVAIDEGSHVHCQFSDVAHPNGFQ</sequence>